<dbReference type="GO" id="GO:0015074">
    <property type="term" value="P:DNA integration"/>
    <property type="evidence" value="ECO:0007669"/>
    <property type="project" value="InterPro"/>
</dbReference>
<dbReference type="STRING" id="1763534.GCA_001831475_02637"/>
<sequence length="401" mass="47378">MAKSLLFDCSYTEIWVHPKNWKTLTSKKSLELNWYVECKFIDPLFLEKYPKGFPFRKKLNKFRTLEERKAAIQVLLTEIPKLFEDKGWNPITKKYMIPEAIPINGVLHPKLNFIEALEIAYLKLSVSDGVIKELRRIIAKVKKSAEQQRIDFSISEVHSGHVRDLLDYLNLTPNEYNKFLTHLSIVLSDLVEKRMVFHNPIKDIRKKKTVKKIRETLEVDELNKIFSILKTDYYTFYRYGQIFFHSGARSAELFRVQKKDVYLEKREYRITIKKGNSYREVIKVILPNALKFWTEIVQECKTEEDYLFTRNLQPSVTPTQPYQITKRWKRLVKDKYNITADFYALKHLFLDELDKATSESSMLSKGMASHETDVTEKVYLVGRNSRKNEALKNIRINVITA</sequence>
<dbReference type="InterPro" id="IPR002104">
    <property type="entry name" value="Integrase_catalytic"/>
</dbReference>
<evidence type="ECO:0000313" key="4">
    <source>
        <dbReference type="EMBL" id="OCB77940.1"/>
    </source>
</evidence>
<dbReference type="SUPFAM" id="SSF56349">
    <property type="entry name" value="DNA breaking-rejoining enzymes"/>
    <property type="match status" value="1"/>
</dbReference>
<accession>A0A1B9E7L0</accession>
<dbReference type="AlphaFoldDB" id="A0A1B9E7L0"/>
<dbReference type="Pfam" id="PF00589">
    <property type="entry name" value="Phage_integrase"/>
    <property type="match status" value="1"/>
</dbReference>
<dbReference type="GO" id="GO:0003677">
    <property type="term" value="F:DNA binding"/>
    <property type="evidence" value="ECO:0007669"/>
    <property type="project" value="InterPro"/>
</dbReference>
<protein>
    <recommendedName>
        <fullName evidence="6">Tyr recombinase domain-containing protein</fullName>
    </recommendedName>
</protein>
<dbReference type="Gene3D" id="1.10.443.10">
    <property type="entry name" value="Intergrase catalytic core"/>
    <property type="match status" value="1"/>
</dbReference>
<dbReference type="InterPro" id="IPR000595">
    <property type="entry name" value="cNMP-bd_dom"/>
</dbReference>
<dbReference type="Proteomes" id="UP000093510">
    <property type="component" value="Unassembled WGS sequence"/>
</dbReference>
<dbReference type="RefSeq" id="WP_066332301.1">
    <property type="nucleotide sequence ID" value="NZ_CP017688.1"/>
</dbReference>
<dbReference type="GO" id="GO:0006310">
    <property type="term" value="P:DNA recombination"/>
    <property type="evidence" value="ECO:0007669"/>
    <property type="project" value="UniProtKB-KW"/>
</dbReference>
<organism evidence="4 5">
    <name type="scientific">Flavobacterium crassostreae</name>
    <dbReference type="NCBI Taxonomy" id="1763534"/>
    <lineage>
        <taxon>Bacteria</taxon>
        <taxon>Pseudomonadati</taxon>
        <taxon>Bacteroidota</taxon>
        <taxon>Flavobacteriia</taxon>
        <taxon>Flavobacteriales</taxon>
        <taxon>Flavobacteriaceae</taxon>
        <taxon>Flavobacterium</taxon>
    </lineage>
</organism>
<feature type="domain" description="Cyclic nucleotide-binding" evidence="2">
    <location>
        <begin position="213"/>
        <end position="281"/>
    </location>
</feature>
<feature type="domain" description="Tyr recombinase" evidence="3">
    <location>
        <begin position="212"/>
        <end position="392"/>
    </location>
</feature>
<comment type="caution">
    <text evidence="4">The sequence shown here is derived from an EMBL/GenBank/DDBJ whole genome shotgun (WGS) entry which is preliminary data.</text>
</comment>
<dbReference type="InterPro" id="IPR013762">
    <property type="entry name" value="Integrase-like_cat_sf"/>
</dbReference>
<dbReference type="EMBL" id="LVEP01000013">
    <property type="protein sequence ID" value="OCB77940.1"/>
    <property type="molecule type" value="Genomic_DNA"/>
</dbReference>
<dbReference type="PROSITE" id="PS50042">
    <property type="entry name" value="CNMP_BINDING_3"/>
    <property type="match status" value="1"/>
</dbReference>
<dbReference type="PROSITE" id="PS51898">
    <property type="entry name" value="TYR_RECOMBINASE"/>
    <property type="match status" value="1"/>
</dbReference>
<evidence type="ECO:0000259" key="2">
    <source>
        <dbReference type="PROSITE" id="PS50042"/>
    </source>
</evidence>
<dbReference type="OrthoDB" id="662986at2"/>
<gene>
    <name evidence="4" type="ORF">LPBF_03060</name>
</gene>
<keyword evidence="5" id="KW-1185">Reference proteome</keyword>
<evidence type="ECO:0008006" key="6">
    <source>
        <dbReference type="Google" id="ProtNLM"/>
    </source>
</evidence>
<evidence type="ECO:0000259" key="3">
    <source>
        <dbReference type="PROSITE" id="PS51898"/>
    </source>
</evidence>
<keyword evidence="1" id="KW-0233">DNA recombination</keyword>
<reference evidence="4 5" key="1">
    <citation type="submission" date="2016-03" db="EMBL/GenBank/DDBJ databases">
        <authorList>
            <person name="Ploux O."/>
        </authorList>
    </citation>
    <scope>NUCLEOTIDE SEQUENCE [LARGE SCALE GENOMIC DNA]</scope>
    <source>
        <strain evidence="4 5">LPB0076</strain>
    </source>
</reference>
<proteinExistence type="predicted"/>
<evidence type="ECO:0000256" key="1">
    <source>
        <dbReference type="ARBA" id="ARBA00023172"/>
    </source>
</evidence>
<name>A0A1B9E7L0_9FLAO</name>
<evidence type="ECO:0000313" key="5">
    <source>
        <dbReference type="Proteomes" id="UP000093510"/>
    </source>
</evidence>
<dbReference type="InterPro" id="IPR011010">
    <property type="entry name" value="DNA_brk_join_enz"/>
</dbReference>